<evidence type="ECO:0000256" key="3">
    <source>
        <dbReference type="ARBA" id="ARBA00022694"/>
    </source>
</evidence>
<evidence type="ECO:0000256" key="1">
    <source>
        <dbReference type="ARBA" id="ARBA00012156"/>
    </source>
</evidence>
<name>A0A1X6NDL0_9APHY</name>
<keyword evidence="2 7" id="KW-0808">Transferase</keyword>
<comment type="subcellular location">
    <subcellularLocation>
        <location evidence="7">Mitochondrion</location>
    </subcellularLocation>
</comment>
<dbReference type="GO" id="GO:0061711">
    <property type="term" value="F:tRNA N(6)-L-threonylcarbamoyladenine synthase activity"/>
    <property type="evidence" value="ECO:0007669"/>
    <property type="project" value="UniProtKB-EC"/>
</dbReference>
<gene>
    <name evidence="10" type="ORF">POSPLADRAFT_1043976</name>
</gene>
<comment type="subunit">
    <text evidence="7">Homodimer.</text>
</comment>
<dbReference type="HAMAP" id="MF_01445">
    <property type="entry name" value="TsaD"/>
    <property type="match status" value="1"/>
</dbReference>
<dbReference type="NCBIfam" id="TIGR00329">
    <property type="entry name" value="gcp_kae1"/>
    <property type="match status" value="1"/>
</dbReference>
<dbReference type="STRING" id="670580.A0A1X6NDL0"/>
<dbReference type="FunFam" id="3.30.420.40:FF:000012">
    <property type="entry name" value="tRNA N6-adenosine threonylcarbamoyltransferase"/>
    <property type="match status" value="1"/>
</dbReference>
<feature type="region of interest" description="Disordered" evidence="8">
    <location>
        <begin position="183"/>
        <end position="206"/>
    </location>
</feature>
<dbReference type="Pfam" id="PF00814">
    <property type="entry name" value="TsaD"/>
    <property type="match status" value="1"/>
</dbReference>
<dbReference type="InterPro" id="IPR017861">
    <property type="entry name" value="KAE1/TsaD"/>
</dbReference>
<dbReference type="Gene3D" id="3.30.420.40">
    <property type="match status" value="2"/>
</dbReference>
<evidence type="ECO:0000256" key="2">
    <source>
        <dbReference type="ARBA" id="ARBA00022679"/>
    </source>
</evidence>
<dbReference type="AlphaFoldDB" id="A0A1X6NDL0"/>
<dbReference type="PANTHER" id="PTHR11735:SF6">
    <property type="entry name" value="TRNA N6-ADENOSINE THREONYLCARBAMOYLTRANSFERASE, MITOCHONDRIAL"/>
    <property type="match status" value="1"/>
</dbReference>
<dbReference type="PANTHER" id="PTHR11735">
    <property type="entry name" value="TRNA N6-ADENOSINE THREONYLCARBAMOYLTRANSFERASE"/>
    <property type="match status" value="1"/>
</dbReference>
<comment type="function">
    <text evidence="7">Required for the formation of a threonylcarbamoyl group on adenosine at position 37 (t(6)A37) in mitochondrial tRNAs that read codons beginning with adenine. Probably involved in the transfer of the threonylcarbamoyl moiety of threonylcarbamoyl-AMP (TC-AMP) to the N6 group of A37. Involved in mitochondrial genome maintenance.</text>
</comment>
<dbReference type="RefSeq" id="XP_024343376.1">
    <property type="nucleotide sequence ID" value="XM_024478431.1"/>
</dbReference>
<evidence type="ECO:0000313" key="11">
    <source>
        <dbReference type="Proteomes" id="UP000194127"/>
    </source>
</evidence>
<keyword evidence="5 7" id="KW-0012">Acyltransferase</keyword>
<proteinExistence type="inferred from homology"/>
<evidence type="ECO:0000256" key="8">
    <source>
        <dbReference type="SAM" id="MobiDB-lite"/>
    </source>
</evidence>
<dbReference type="CDD" id="cd24134">
    <property type="entry name" value="ASKHA_NBD_OSGEPL1_QRI7_euk"/>
    <property type="match status" value="1"/>
</dbReference>
<evidence type="ECO:0000256" key="7">
    <source>
        <dbReference type="HAMAP-Rule" id="MF_03179"/>
    </source>
</evidence>
<dbReference type="GO" id="GO:0046872">
    <property type="term" value="F:metal ion binding"/>
    <property type="evidence" value="ECO:0007669"/>
    <property type="project" value="UniProtKB-KW"/>
</dbReference>
<dbReference type="EC" id="2.3.1.234" evidence="1"/>
<feature type="domain" description="Gcp-like" evidence="9">
    <location>
        <begin position="338"/>
        <end position="654"/>
    </location>
</feature>
<dbReference type="PROSITE" id="PS01016">
    <property type="entry name" value="GLYCOPROTEASE"/>
    <property type="match status" value="1"/>
</dbReference>
<dbReference type="OrthoDB" id="10259622at2759"/>
<protein>
    <recommendedName>
        <fullName evidence="1">N(6)-L-threonylcarbamoyladenine synthase</fullName>
        <ecNumber evidence="1">2.3.1.234</ecNumber>
    </recommendedName>
</protein>
<keyword evidence="11" id="KW-1185">Reference proteome</keyword>
<dbReference type="PRINTS" id="PR00789">
    <property type="entry name" value="OSIALOPTASE"/>
</dbReference>
<dbReference type="GeneID" id="36323381"/>
<sequence>MHLVMQRNGHVHMAAFGSQFCIKTPLRLSNICGHLTLHQVRSEALAITDAAQNTSFRGFPREMRGAPPWNQDFTKIKRRGTTVVYNVNTIHLPPMASGQSILNAGHIERMFIASANRAKNLGAYARRTTHIGYHRNKRNTSHTRVMEKHTLVGEMCPFCCPGVEAIPGVGDEVASREIPLCIPPGDVRRDEEPPEEEDKSFSGRNPSRFDGCDSALAWPALASALLELLALCRSPTRGVSSPWLDERRRVGLRPKIEPSWEDRRVWPPAIARCRLPGDERGQGQRCARQGQTVEYDKDGRQKAYRRRRGLGSQVPFTVLAIESSADDTCAAVVTSDRQILSNVVVRQDSFHESYGGIHPYIAIEAHQQNMPGAVQKALQVAGMSATDVDGIAFTRGPGIGGCLSVGSNAAKTLAAALNKPLVGVHHMQAHALTPFLTTPANSLPTYPFLTLLVSGGHTLLLLATSPRAFRVLATTLDESIGRAFDKVSRMLALPWSAHGPGAALEQFCRDGPAGGTGAPGGEEIGSGEPAEAPHIPLPMRGRLAFSYTGLHSSVERFLHARGGVVDARTKHAIATTFQKNAVGQLEEKLALGLQLCRRKGIQIRHVVVSGGVASNSYLRERLRICLDEASPDEHIALIFPPPSLCTDNAVMIAWASMHRFLAGDTDDYTVELRRKWSIEELDPSAPAILDE</sequence>
<evidence type="ECO:0000256" key="5">
    <source>
        <dbReference type="ARBA" id="ARBA00023315"/>
    </source>
</evidence>
<dbReference type="InterPro" id="IPR043129">
    <property type="entry name" value="ATPase_NBD"/>
</dbReference>
<comment type="cofactor">
    <cofactor evidence="7">
        <name>a divalent metal cation</name>
        <dbReference type="ChEBI" id="CHEBI:60240"/>
    </cofactor>
    <text evidence="7">Binds 1 divalent metal cation per subunit.</text>
</comment>
<dbReference type="InterPro" id="IPR000905">
    <property type="entry name" value="Gcp-like_dom"/>
</dbReference>
<dbReference type="Proteomes" id="UP000194127">
    <property type="component" value="Unassembled WGS sequence"/>
</dbReference>
<feature type="region of interest" description="Disordered" evidence="8">
    <location>
        <begin position="277"/>
        <end position="300"/>
    </location>
</feature>
<keyword evidence="7" id="KW-0496">Mitochondrion</keyword>
<reference evidence="10 11" key="1">
    <citation type="submission" date="2017-04" db="EMBL/GenBank/DDBJ databases">
        <title>Genome Sequence of the Model Brown-Rot Fungus Postia placenta SB12.</title>
        <authorList>
            <consortium name="DOE Joint Genome Institute"/>
            <person name="Gaskell J."/>
            <person name="Kersten P."/>
            <person name="Larrondo L.F."/>
            <person name="Canessa P."/>
            <person name="Martinez D."/>
            <person name="Hibbett D."/>
            <person name="Schmoll M."/>
            <person name="Kubicek C.P."/>
            <person name="Martinez A.T."/>
            <person name="Yadav J."/>
            <person name="Master E."/>
            <person name="Magnuson J.K."/>
            <person name="James T."/>
            <person name="Yaver D."/>
            <person name="Berka R."/>
            <person name="Labutti K."/>
            <person name="Lipzen A."/>
            <person name="Aerts A."/>
            <person name="Barry K."/>
            <person name="Henrissat B."/>
            <person name="Blanchette R."/>
            <person name="Grigoriev I."/>
            <person name="Cullen D."/>
        </authorList>
    </citation>
    <scope>NUCLEOTIDE SEQUENCE [LARGE SCALE GENOMIC DNA]</scope>
    <source>
        <strain evidence="10 11">MAD-698-R-SB12</strain>
    </source>
</reference>
<keyword evidence="4 7" id="KW-0479">Metal-binding</keyword>
<dbReference type="InterPro" id="IPR017860">
    <property type="entry name" value="Peptidase_M22_CS"/>
</dbReference>
<dbReference type="EMBL" id="KZ110592">
    <property type="protein sequence ID" value="OSX66582.1"/>
    <property type="molecule type" value="Genomic_DNA"/>
</dbReference>
<evidence type="ECO:0000259" key="9">
    <source>
        <dbReference type="Pfam" id="PF00814"/>
    </source>
</evidence>
<evidence type="ECO:0000256" key="6">
    <source>
        <dbReference type="ARBA" id="ARBA00048117"/>
    </source>
</evidence>
<dbReference type="SUPFAM" id="SSF53067">
    <property type="entry name" value="Actin-like ATPase domain"/>
    <property type="match status" value="2"/>
</dbReference>
<evidence type="ECO:0000313" key="10">
    <source>
        <dbReference type="EMBL" id="OSX66582.1"/>
    </source>
</evidence>
<dbReference type="GO" id="GO:0005739">
    <property type="term" value="C:mitochondrion"/>
    <property type="evidence" value="ECO:0007669"/>
    <property type="project" value="UniProtKB-SubCell"/>
</dbReference>
<evidence type="ECO:0000256" key="4">
    <source>
        <dbReference type="ARBA" id="ARBA00022723"/>
    </source>
</evidence>
<comment type="similarity">
    <text evidence="7">Belongs to the KAE1 / TsaD family.</text>
</comment>
<dbReference type="GO" id="GO:0072670">
    <property type="term" value="P:mitochondrial tRNA threonylcarbamoyladenosine modification"/>
    <property type="evidence" value="ECO:0007669"/>
    <property type="project" value="TreeGrafter"/>
</dbReference>
<comment type="catalytic activity">
    <reaction evidence="6 7">
        <text>L-threonylcarbamoyladenylate + adenosine(37) in tRNA = N(6)-L-threonylcarbamoyladenosine(37) in tRNA + AMP + H(+)</text>
        <dbReference type="Rhea" id="RHEA:37059"/>
        <dbReference type="Rhea" id="RHEA-COMP:10162"/>
        <dbReference type="Rhea" id="RHEA-COMP:10163"/>
        <dbReference type="ChEBI" id="CHEBI:15378"/>
        <dbReference type="ChEBI" id="CHEBI:73682"/>
        <dbReference type="ChEBI" id="CHEBI:74411"/>
        <dbReference type="ChEBI" id="CHEBI:74418"/>
        <dbReference type="ChEBI" id="CHEBI:456215"/>
        <dbReference type="EC" id="2.3.1.234"/>
    </reaction>
</comment>
<keyword evidence="3 7" id="KW-0819">tRNA processing</keyword>
<dbReference type="InterPro" id="IPR022450">
    <property type="entry name" value="TsaD"/>
</dbReference>
<organism evidence="10 11">
    <name type="scientific">Postia placenta MAD-698-R-SB12</name>
    <dbReference type="NCBI Taxonomy" id="670580"/>
    <lineage>
        <taxon>Eukaryota</taxon>
        <taxon>Fungi</taxon>
        <taxon>Dikarya</taxon>
        <taxon>Basidiomycota</taxon>
        <taxon>Agaricomycotina</taxon>
        <taxon>Agaricomycetes</taxon>
        <taxon>Polyporales</taxon>
        <taxon>Adustoporiaceae</taxon>
        <taxon>Rhodonia</taxon>
    </lineage>
</organism>
<accession>A0A1X6NDL0</accession>